<dbReference type="Pfam" id="PF12679">
    <property type="entry name" value="ABC2_membrane_2"/>
    <property type="match status" value="1"/>
</dbReference>
<gene>
    <name evidence="2" type="ORF">FHX36_002954</name>
</gene>
<evidence type="ECO:0000313" key="2">
    <source>
        <dbReference type="EMBL" id="MBB3677219.1"/>
    </source>
</evidence>
<keyword evidence="1" id="KW-0812">Transmembrane</keyword>
<feature type="transmembrane region" description="Helical" evidence="1">
    <location>
        <begin position="205"/>
        <end position="230"/>
    </location>
</feature>
<evidence type="ECO:0000256" key="1">
    <source>
        <dbReference type="SAM" id="Phobius"/>
    </source>
</evidence>
<dbReference type="GO" id="GO:0005886">
    <property type="term" value="C:plasma membrane"/>
    <property type="evidence" value="ECO:0007669"/>
    <property type="project" value="UniProtKB-SubCell"/>
</dbReference>
<dbReference type="GO" id="GO:0140359">
    <property type="term" value="F:ABC-type transporter activity"/>
    <property type="evidence" value="ECO:0007669"/>
    <property type="project" value="InterPro"/>
</dbReference>
<feature type="transmembrane region" description="Helical" evidence="1">
    <location>
        <begin position="132"/>
        <end position="157"/>
    </location>
</feature>
<accession>A0A839Y3A3</accession>
<sequence length="295" mass="29862">MSAATIARPAPRRAAGSLGAMVTAELGKLLRRPATWVLLGLWPSLQLVFSTVIPFVSYRRGASYEGSPPEELLAGTLPDRLVENSLSGLPLFGGALLLTLGALLAGSEYGWGTLKTLLGQGPRRTQVLAAQLLALLVVLAGAVLVSFLVTGCVSGLIAAGESAPADWPSAGRLARGLGGGLLIAATWGALGVLLGTALRSTALPIGLGLVWVLAVENLVVNVAAPLLGFFDAAQAALPGVNAGSLVAALAGEQATLRTPGVAAIVDGTQAAWVLGGFLLLFTALTGLLLARRDVV</sequence>
<comment type="caution">
    <text evidence="2">The sequence shown here is derived from an EMBL/GenBank/DDBJ whole genome shotgun (WGS) entry which is preliminary data.</text>
</comment>
<feature type="transmembrane region" description="Helical" evidence="1">
    <location>
        <begin position="270"/>
        <end position="290"/>
    </location>
</feature>
<keyword evidence="1" id="KW-1133">Transmembrane helix</keyword>
<reference evidence="2 3" key="1">
    <citation type="submission" date="2020-08" db="EMBL/GenBank/DDBJ databases">
        <title>Sequencing the genomes of 1000 actinobacteria strains.</title>
        <authorList>
            <person name="Klenk H.-P."/>
        </authorList>
    </citation>
    <scope>NUCLEOTIDE SEQUENCE [LARGE SCALE GENOMIC DNA]</scope>
    <source>
        <strain evidence="2 3">DSM 16678</strain>
    </source>
</reference>
<feature type="transmembrane region" description="Helical" evidence="1">
    <location>
        <begin position="177"/>
        <end position="198"/>
    </location>
</feature>
<evidence type="ECO:0000313" key="3">
    <source>
        <dbReference type="Proteomes" id="UP000580718"/>
    </source>
</evidence>
<protein>
    <submittedName>
        <fullName evidence="2">ABC-type transport system involved in multi-copper enzyme maturation permease subunit</fullName>
    </submittedName>
</protein>
<feature type="transmembrane region" description="Helical" evidence="1">
    <location>
        <begin position="91"/>
        <end position="111"/>
    </location>
</feature>
<feature type="transmembrane region" description="Helical" evidence="1">
    <location>
        <begin position="36"/>
        <end position="58"/>
    </location>
</feature>
<name>A0A839Y3A3_9ACTN</name>
<dbReference type="Proteomes" id="UP000580718">
    <property type="component" value="Unassembled WGS sequence"/>
</dbReference>
<dbReference type="AlphaFoldDB" id="A0A839Y3A3"/>
<dbReference type="EMBL" id="JACIBU010000001">
    <property type="protein sequence ID" value="MBB3677219.1"/>
    <property type="molecule type" value="Genomic_DNA"/>
</dbReference>
<keyword evidence="1" id="KW-0472">Membrane</keyword>
<organism evidence="2 3">
    <name type="scientific">Modestobacter versicolor</name>
    <dbReference type="NCBI Taxonomy" id="429133"/>
    <lineage>
        <taxon>Bacteria</taxon>
        <taxon>Bacillati</taxon>
        <taxon>Actinomycetota</taxon>
        <taxon>Actinomycetes</taxon>
        <taxon>Geodermatophilales</taxon>
        <taxon>Geodermatophilaceae</taxon>
        <taxon>Modestobacter</taxon>
    </lineage>
</organism>
<proteinExistence type="predicted"/>
<dbReference type="RefSeq" id="WP_343056626.1">
    <property type="nucleotide sequence ID" value="NZ_JACIBU010000001.1"/>
</dbReference>